<organism evidence="1 2">
    <name type="scientific">Colletotrichum truncatum</name>
    <name type="common">Anthracnose fungus</name>
    <name type="synonym">Colletotrichum capsici</name>
    <dbReference type="NCBI Taxonomy" id="5467"/>
    <lineage>
        <taxon>Eukaryota</taxon>
        <taxon>Fungi</taxon>
        <taxon>Dikarya</taxon>
        <taxon>Ascomycota</taxon>
        <taxon>Pezizomycotina</taxon>
        <taxon>Sordariomycetes</taxon>
        <taxon>Hypocreomycetidae</taxon>
        <taxon>Glomerellales</taxon>
        <taxon>Glomerellaceae</taxon>
        <taxon>Colletotrichum</taxon>
        <taxon>Colletotrichum truncatum species complex</taxon>
    </lineage>
</organism>
<name>A0ACC3Z674_COLTU</name>
<dbReference type="Proteomes" id="UP000805649">
    <property type="component" value="Unassembled WGS sequence"/>
</dbReference>
<comment type="caution">
    <text evidence="1">The sequence shown here is derived from an EMBL/GenBank/DDBJ whole genome shotgun (WGS) entry which is preliminary data.</text>
</comment>
<accession>A0ACC3Z674</accession>
<gene>
    <name evidence="1" type="ORF">CTRU02_206198</name>
</gene>
<keyword evidence="2" id="KW-1185">Reference proteome</keyword>
<reference evidence="1 2" key="1">
    <citation type="journal article" date="2020" name="Phytopathology">
        <title>Genome Sequence Resources of Colletotrichum truncatum, C. plurivorum, C. musicola, and C. sojae: Four Species Pathogenic to Soybean (Glycine max).</title>
        <authorList>
            <person name="Rogerio F."/>
            <person name="Boufleur T.R."/>
            <person name="Ciampi-Guillardi M."/>
            <person name="Sukno S.A."/>
            <person name="Thon M.R."/>
            <person name="Massola Junior N.S."/>
            <person name="Baroncelli R."/>
        </authorList>
    </citation>
    <scope>NUCLEOTIDE SEQUENCE [LARGE SCALE GENOMIC DNA]</scope>
    <source>
        <strain evidence="1 2">CMES1059</strain>
    </source>
</reference>
<evidence type="ECO:0000313" key="1">
    <source>
        <dbReference type="EMBL" id="KAL0939588.1"/>
    </source>
</evidence>
<proteinExistence type="predicted"/>
<protein>
    <submittedName>
        <fullName evidence="1">Uncharacterized protein</fullName>
    </submittedName>
</protein>
<dbReference type="EMBL" id="VUJX02000003">
    <property type="protein sequence ID" value="KAL0939588.1"/>
    <property type="molecule type" value="Genomic_DNA"/>
</dbReference>
<evidence type="ECO:0000313" key="2">
    <source>
        <dbReference type="Proteomes" id="UP000805649"/>
    </source>
</evidence>
<sequence>MSFSVSPEETARFQQLLADFLHPKDGRPSPSPLQLDSLNAILTSKVVREMGPHEDYLGGDDFAIRLDLVNRIRILCHDEDGVVSKQDLETLNQSHLWAQLFILEIDILERLAKDLQDEEKKQSLLFHIPTYLEKIEHLVWFFTKGPKEDWPKEESNIERGIGAVEAVLARDGSRCVLTGKDYPEVCHIWPFWAINKKTIVHGALRTLTAVYGIPYTRDLIQCLTSPDSNKVDSPENMITLCAQLQKYWEAGLFALEPYGQIEKPVKPKVADGEQSTTTARDTPAQSLPPRASASVTEMKKGKQAPEMVYGIKVRFHWLKRTTLASLYDVPAPGANPRNMWKAWDPEVAVYDVNGLPLADGQVIEIWGTDKAAPPSERILKFQWDILRMHALSGGADPAIYAPEWDFGEGGSISDIPRPEKELHIEALESKRTMH</sequence>